<name>A0A2T4GK45_FUSCU</name>
<sequence length="76" mass="8867">MFKLACKVSDVKELKYLNDEWEYKDDANYPAERKTNAQKSEVHNCARASDFELEHPVPIMAMFSSVVMKRDASRPR</sequence>
<proteinExistence type="predicted"/>
<organism evidence="1 2">
    <name type="scientific">Fusarium culmorum</name>
    <dbReference type="NCBI Taxonomy" id="5516"/>
    <lineage>
        <taxon>Eukaryota</taxon>
        <taxon>Fungi</taxon>
        <taxon>Dikarya</taxon>
        <taxon>Ascomycota</taxon>
        <taxon>Pezizomycotina</taxon>
        <taxon>Sordariomycetes</taxon>
        <taxon>Hypocreomycetidae</taxon>
        <taxon>Hypocreales</taxon>
        <taxon>Nectriaceae</taxon>
        <taxon>Fusarium</taxon>
    </lineage>
</organism>
<dbReference type="EMBL" id="PVEM01000012">
    <property type="protein sequence ID" value="PTD03887.1"/>
    <property type="molecule type" value="Genomic_DNA"/>
</dbReference>
<evidence type="ECO:0000313" key="1">
    <source>
        <dbReference type="EMBL" id="PTD03887.1"/>
    </source>
</evidence>
<dbReference type="AlphaFoldDB" id="A0A2T4GK45"/>
<comment type="caution">
    <text evidence="1">The sequence shown here is derived from an EMBL/GenBank/DDBJ whole genome shotgun (WGS) entry which is preliminary data.</text>
</comment>
<accession>A0A2T4GK45</accession>
<dbReference type="Proteomes" id="UP000241587">
    <property type="component" value="Unassembled WGS sequence"/>
</dbReference>
<keyword evidence="2" id="KW-1185">Reference proteome</keyword>
<gene>
    <name evidence="1" type="ORF">FCULG_00002047</name>
</gene>
<protein>
    <submittedName>
        <fullName evidence="1">Uncharacterized protein</fullName>
    </submittedName>
</protein>
<reference evidence="1 2" key="1">
    <citation type="submission" date="2018-02" db="EMBL/GenBank/DDBJ databases">
        <title>Fusarium culmorum secondary metabolites in fungal-bacterial-plant interactions.</title>
        <authorList>
            <person name="Schmidt R."/>
        </authorList>
    </citation>
    <scope>NUCLEOTIDE SEQUENCE [LARGE SCALE GENOMIC DNA]</scope>
    <source>
        <strain evidence="1 2">PV</strain>
    </source>
</reference>
<evidence type="ECO:0000313" key="2">
    <source>
        <dbReference type="Proteomes" id="UP000241587"/>
    </source>
</evidence>